<keyword evidence="2" id="KW-1185">Reference proteome</keyword>
<dbReference type="InParanoid" id="A0A1C7MZT2"/>
<name>A0A1C7MZT2_9FUNG</name>
<evidence type="ECO:0000313" key="1">
    <source>
        <dbReference type="EMBL" id="OBZ82380.1"/>
    </source>
</evidence>
<sequence length="100" mass="11437">MPMGVQFEMKGNFDGLSISGSSLKTHTNNMTGVSSITSKEPITYNQYPYEPMDELKTAWISIMQLLNEAKMPRKYQRQLVSVLNNQVLSHVREAKTKKRN</sequence>
<comment type="caution">
    <text evidence="1">The sequence shown here is derived from an EMBL/GenBank/DDBJ whole genome shotgun (WGS) entry which is preliminary data.</text>
</comment>
<dbReference type="Proteomes" id="UP000093000">
    <property type="component" value="Unassembled WGS sequence"/>
</dbReference>
<gene>
    <name evidence="1" type="ORF">A0J61_09569</name>
</gene>
<dbReference type="EMBL" id="LUGH01000881">
    <property type="protein sequence ID" value="OBZ82380.1"/>
    <property type="molecule type" value="Genomic_DNA"/>
</dbReference>
<organism evidence="1 2">
    <name type="scientific">Choanephora cucurbitarum</name>
    <dbReference type="NCBI Taxonomy" id="101091"/>
    <lineage>
        <taxon>Eukaryota</taxon>
        <taxon>Fungi</taxon>
        <taxon>Fungi incertae sedis</taxon>
        <taxon>Mucoromycota</taxon>
        <taxon>Mucoromycotina</taxon>
        <taxon>Mucoromycetes</taxon>
        <taxon>Mucorales</taxon>
        <taxon>Mucorineae</taxon>
        <taxon>Choanephoraceae</taxon>
        <taxon>Choanephoroideae</taxon>
        <taxon>Choanephora</taxon>
    </lineage>
</organism>
<protein>
    <submittedName>
        <fullName evidence="1">Uncharacterized protein</fullName>
    </submittedName>
</protein>
<dbReference type="AlphaFoldDB" id="A0A1C7MZT2"/>
<accession>A0A1C7MZT2</accession>
<evidence type="ECO:0000313" key="2">
    <source>
        <dbReference type="Proteomes" id="UP000093000"/>
    </source>
</evidence>
<proteinExistence type="predicted"/>
<reference evidence="1 2" key="1">
    <citation type="submission" date="2016-03" db="EMBL/GenBank/DDBJ databases">
        <title>Choanephora cucurbitarum.</title>
        <authorList>
            <person name="Min B."/>
            <person name="Park H."/>
            <person name="Park J.-H."/>
            <person name="Shin H.-D."/>
            <person name="Choi I.-G."/>
        </authorList>
    </citation>
    <scope>NUCLEOTIDE SEQUENCE [LARGE SCALE GENOMIC DNA]</scope>
    <source>
        <strain evidence="1 2">KUS-F28377</strain>
    </source>
</reference>